<evidence type="ECO:0000313" key="1">
    <source>
        <dbReference type="EMBL" id="MBL0745019.1"/>
    </source>
</evidence>
<sequence length="242" mass="28881">MSKTYKVSYKIFLNDRLKKVHFHGKLTHPLYVHVTYDRKTIFFKSYYFELFSKPRYVVFSSGKKQGPTIDQIIEKEKELIDFVIEKTLSDFSLERFKEEYLFYGQDLCDLTEPGFGDYLFTFFQDKGMPALATAIREGGKLRIFFDVVRDMKMALNKQLYDELIENSFYYAPPYLPLFGFMVQSKIWPMLSMSIMEWEDAKLRTSFSEYVSKKFPHQSVKEVEENTEKWIAYLRKKMNLTPP</sequence>
<comment type="caution">
    <text evidence="1">The sequence shown here is derived from an EMBL/GenBank/DDBJ whole genome shotgun (WGS) entry which is preliminary data.</text>
</comment>
<name>A0ABS1KZY7_9BACT</name>
<protein>
    <recommendedName>
        <fullName evidence="3">DUF4238 domain-containing protein</fullName>
    </recommendedName>
</protein>
<gene>
    <name evidence="1" type="ORF">JI741_27560</name>
</gene>
<organism evidence="1 2">
    <name type="scientific">Chryseolinea lacunae</name>
    <dbReference type="NCBI Taxonomy" id="2801331"/>
    <lineage>
        <taxon>Bacteria</taxon>
        <taxon>Pseudomonadati</taxon>
        <taxon>Bacteroidota</taxon>
        <taxon>Cytophagia</taxon>
        <taxon>Cytophagales</taxon>
        <taxon>Fulvivirgaceae</taxon>
        <taxon>Chryseolinea</taxon>
    </lineage>
</organism>
<evidence type="ECO:0008006" key="3">
    <source>
        <dbReference type="Google" id="ProtNLM"/>
    </source>
</evidence>
<dbReference type="RefSeq" id="WP_202015173.1">
    <property type="nucleotide sequence ID" value="NZ_JAERRB010000014.1"/>
</dbReference>
<accession>A0ABS1KZY7</accession>
<reference evidence="1 2" key="1">
    <citation type="submission" date="2021-01" db="EMBL/GenBank/DDBJ databases">
        <title>Chryseolinea sp. Jin1 Genome sequencing and assembly.</title>
        <authorList>
            <person name="Kim I."/>
        </authorList>
    </citation>
    <scope>NUCLEOTIDE SEQUENCE [LARGE SCALE GENOMIC DNA]</scope>
    <source>
        <strain evidence="1 2">Jin1</strain>
    </source>
</reference>
<proteinExistence type="predicted"/>
<dbReference type="EMBL" id="JAERRB010000014">
    <property type="protein sequence ID" value="MBL0745019.1"/>
    <property type="molecule type" value="Genomic_DNA"/>
</dbReference>
<dbReference type="Proteomes" id="UP000613030">
    <property type="component" value="Unassembled WGS sequence"/>
</dbReference>
<keyword evidence="2" id="KW-1185">Reference proteome</keyword>
<evidence type="ECO:0000313" key="2">
    <source>
        <dbReference type="Proteomes" id="UP000613030"/>
    </source>
</evidence>